<evidence type="ECO:0000313" key="8">
    <source>
        <dbReference type="Proteomes" id="UP000823821"/>
    </source>
</evidence>
<dbReference type="SMART" id="SM00382">
    <property type="entry name" value="AAA"/>
    <property type="match status" value="1"/>
</dbReference>
<organism evidence="7 8">
    <name type="scientific">Candidatus Desulfovibrio intestinavium</name>
    <dbReference type="NCBI Taxonomy" id="2838534"/>
    <lineage>
        <taxon>Bacteria</taxon>
        <taxon>Pseudomonadati</taxon>
        <taxon>Thermodesulfobacteriota</taxon>
        <taxon>Desulfovibrionia</taxon>
        <taxon>Desulfovibrionales</taxon>
        <taxon>Desulfovibrionaceae</taxon>
        <taxon>Desulfovibrio</taxon>
    </lineage>
</organism>
<reference evidence="7" key="2">
    <citation type="submission" date="2021-04" db="EMBL/GenBank/DDBJ databases">
        <authorList>
            <person name="Gilroy R."/>
        </authorList>
    </citation>
    <scope>NUCLEOTIDE SEQUENCE</scope>
    <source>
        <strain evidence="7">5032</strain>
    </source>
</reference>
<dbReference type="InterPro" id="IPR000014">
    <property type="entry name" value="PAS"/>
</dbReference>
<dbReference type="InterPro" id="IPR002197">
    <property type="entry name" value="HTH_Fis"/>
</dbReference>
<dbReference type="Gene3D" id="3.30.450.20">
    <property type="entry name" value="PAS domain"/>
    <property type="match status" value="1"/>
</dbReference>
<evidence type="ECO:0000313" key="7">
    <source>
        <dbReference type="EMBL" id="HJA79981.1"/>
    </source>
</evidence>
<dbReference type="Proteomes" id="UP000823821">
    <property type="component" value="Unassembled WGS sequence"/>
</dbReference>
<evidence type="ECO:0000259" key="6">
    <source>
        <dbReference type="PROSITE" id="PS50112"/>
    </source>
</evidence>
<dbReference type="GO" id="GO:0006355">
    <property type="term" value="P:regulation of DNA-templated transcription"/>
    <property type="evidence" value="ECO:0007669"/>
    <property type="project" value="InterPro"/>
</dbReference>
<dbReference type="Gene3D" id="1.10.10.60">
    <property type="entry name" value="Homeodomain-like"/>
    <property type="match status" value="1"/>
</dbReference>
<dbReference type="InterPro" id="IPR035965">
    <property type="entry name" value="PAS-like_dom_sf"/>
</dbReference>
<dbReference type="Pfam" id="PF02954">
    <property type="entry name" value="HTH_8"/>
    <property type="match status" value="1"/>
</dbReference>
<dbReference type="PROSITE" id="PS00688">
    <property type="entry name" value="SIGMA54_INTERACT_3"/>
    <property type="match status" value="1"/>
</dbReference>
<dbReference type="InterPro" id="IPR002078">
    <property type="entry name" value="Sigma_54_int"/>
</dbReference>
<dbReference type="GO" id="GO:0043565">
    <property type="term" value="F:sequence-specific DNA binding"/>
    <property type="evidence" value="ECO:0007669"/>
    <property type="project" value="InterPro"/>
</dbReference>
<dbReference type="SUPFAM" id="SSF55785">
    <property type="entry name" value="PYP-like sensor domain (PAS domain)"/>
    <property type="match status" value="1"/>
</dbReference>
<feature type="domain" description="PAS" evidence="6">
    <location>
        <begin position="12"/>
        <end position="67"/>
    </location>
</feature>
<dbReference type="Gene3D" id="3.40.50.300">
    <property type="entry name" value="P-loop containing nucleotide triphosphate hydrolases"/>
    <property type="match status" value="1"/>
</dbReference>
<dbReference type="Pfam" id="PF25601">
    <property type="entry name" value="AAA_lid_14"/>
    <property type="match status" value="1"/>
</dbReference>
<dbReference type="CDD" id="cd00130">
    <property type="entry name" value="PAS"/>
    <property type="match status" value="1"/>
</dbReference>
<reference evidence="7" key="1">
    <citation type="journal article" date="2021" name="PeerJ">
        <title>Extensive microbial diversity within the chicken gut microbiome revealed by metagenomics and culture.</title>
        <authorList>
            <person name="Gilroy R."/>
            <person name="Ravi A."/>
            <person name="Getino M."/>
            <person name="Pursley I."/>
            <person name="Horton D.L."/>
            <person name="Alikhan N.F."/>
            <person name="Baker D."/>
            <person name="Gharbi K."/>
            <person name="Hall N."/>
            <person name="Watson M."/>
            <person name="Adriaenssens E.M."/>
            <person name="Foster-Nyarko E."/>
            <person name="Jarju S."/>
            <person name="Secka A."/>
            <person name="Antonio M."/>
            <person name="Oren A."/>
            <person name="Chaudhuri R.R."/>
            <person name="La Ragione R."/>
            <person name="Hildebrand F."/>
            <person name="Pallen M.J."/>
        </authorList>
    </citation>
    <scope>NUCLEOTIDE SEQUENCE</scope>
    <source>
        <strain evidence="7">5032</strain>
    </source>
</reference>
<dbReference type="AlphaFoldDB" id="A0A9D2KT14"/>
<dbReference type="InterPro" id="IPR003593">
    <property type="entry name" value="AAA+_ATPase"/>
</dbReference>
<dbReference type="PANTHER" id="PTHR32071">
    <property type="entry name" value="TRANSCRIPTIONAL REGULATORY PROTEIN"/>
    <property type="match status" value="1"/>
</dbReference>
<dbReference type="PROSITE" id="PS50112">
    <property type="entry name" value="PAS"/>
    <property type="match status" value="1"/>
</dbReference>
<dbReference type="CDD" id="cd00009">
    <property type="entry name" value="AAA"/>
    <property type="match status" value="1"/>
</dbReference>
<dbReference type="Pfam" id="PF13426">
    <property type="entry name" value="PAS_9"/>
    <property type="match status" value="1"/>
</dbReference>
<evidence type="ECO:0000256" key="4">
    <source>
        <dbReference type="ARBA" id="ARBA00023163"/>
    </source>
</evidence>
<dbReference type="EMBL" id="DWZD01000053">
    <property type="protein sequence ID" value="HJA79981.1"/>
    <property type="molecule type" value="Genomic_DNA"/>
</dbReference>
<keyword evidence="4" id="KW-0804">Transcription</keyword>
<dbReference type="GO" id="GO:0005524">
    <property type="term" value="F:ATP binding"/>
    <property type="evidence" value="ECO:0007669"/>
    <property type="project" value="UniProtKB-KW"/>
</dbReference>
<evidence type="ECO:0000256" key="1">
    <source>
        <dbReference type="ARBA" id="ARBA00022741"/>
    </source>
</evidence>
<dbReference type="InterPro" id="IPR009057">
    <property type="entry name" value="Homeodomain-like_sf"/>
</dbReference>
<dbReference type="PRINTS" id="PR01590">
    <property type="entry name" value="HTHFIS"/>
</dbReference>
<dbReference type="Pfam" id="PF00158">
    <property type="entry name" value="Sigma54_activat"/>
    <property type="match status" value="1"/>
</dbReference>
<dbReference type="InterPro" id="IPR025944">
    <property type="entry name" value="Sigma_54_int_dom_CS"/>
</dbReference>
<proteinExistence type="predicted"/>
<keyword evidence="1" id="KW-0547">Nucleotide-binding</keyword>
<gene>
    <name evidence="7" type="ORF">H9784_10540</name>
</gene>
<evidence type="ECO:0000256" key="3">
    <source>
        <dbReference type="ARBA" id="ARBA00023015"/>
    </source>
</evidence>
<name>A0A9D2KT14_9BACT</name>
<keyword evidence="2" id="KW-0067">ATP-binding</keyword>
<accession>A0A9D2KT14</accession>
<dbReference type="InterPro" id="IPR027417">
    <property type="entry name" value="P-loop_NTPase"/>
</dbReference>
<dbReference type="Gene3D" id="1.10.8.60">
    <property type="match status" value="1"/>
</dbReference>
<comment type="caution">
    <text evidence="7">The sequence shown here is derived from an EMBL/GenBank/DDBJ whole genome shotgun (WGS) entry which is preliminary data.</text>
</comment>
<dbReference type="SUPFAM" id="SSF52540">
    <property type="entry name" value="P-loop containing nucleoside triphosphate hydrolases"/>
    <property type="match status" value="1"/>
</dbReference>
<dbReference type="SUPFAM" id="SSF46689">
    <property type="entry name" value="Homeodomain-like"/>
    <property type="match status" value="1"/>
</dbReference>
<evidence type="ECO:0000256" key="2">
    <source>
        <dbReference type="ARBA" id="ARBA00022840"/>
    </source>
</evidence>
<evidence type="ECO:0000259" key="5">
    <source>
        <dbReference type="PROSITE" id="PS50045"/>
    </source>
</evidence>
<dbReference type="FunFam" id="3.40.50.300:FF:000006">
    <property type="entry name" value="DNA-binding transcriptional regulator NtrC"/>
    <property type="match status" value="1"/>
</dbReference>
<dbReference type="SMART" id="SM00091">
    <property type="entry name" value="PAS"/>
    <property type="match status" value="1"/>
</dbReference>
<dbReference type="InterPro" id="IPR058031">
    <property type="entry name" value="AAA_lid_NorR"/>
</dbReference>
<dbReference type="PROSITE" id="PS50045">
    <property type="entry name" value="SIGMA54_INTERACT_4"/>
    <property type="match status" value="1"/>
</dbReference>
<feature type="domain" description="Sigma-54 factor interaction" evidence="5">
    <location>
        <begin position="159"/>
        <end position="383"/>
    </location>
</feature>
<sequence>MKEITVFDLDKSSPDICSMLNIAIMNLPTGLFICDKNGIVVFINKAYANYLSIEPTEAIGRHITDFIPDSRIPHVLQNGRPDIGAIRFIPKTSSRILTNRYPLYNAQGTLIGAMSMVVLDKPEQLHILQRQIESLGSKVNSYARRIKAALEARYTLDSIVGASEVMLAFKQLLLRFARTDGSVLITGQTGTGKELAAGAIHNASRRSDGPYVSINCAAIPHDLFESELFGYAPGSFSGARKEGKAGQIELADQGTLFLDEVGDLPLGAQVKLLRVIEERAVRRVGESTPHPVNFRLVTATNRDLGKMVANGSFREDLFYRINSMTLALPPLRDRLEDIPALVEHTLGRQGGVRCSAEVLAIFQRYSWPGNVRELKNVLSYAMSLAEGNTITPDDLPPALVMGAALQGGDKSAPAERLEVIRESSERNAILVALRENRWNVTRTARTLGISRANMYEKMRKLGIRRHAERDAEGEHE</sequence>
<protein>
    <submittedName>
        <fullName evidence="7">Sigma 54-interacting transcriptional regulator</fullName>
    </submittedName>
</protein>
<keyword evidence="3" id="KW-0805">Transcription regulation</keyword>